<proteinExistence type="predicted"/>
<dbReference type="SUPFAM" id="SSF103107">
    <property type="entry name" value="Hypothetical protein c14orf129, hspc210"/>
    <property type="match status" value="1"/>
</dbReference>
<dbReference type="InterPro" id="IPR023231">
    <property type="entry name" value="GSKIP_dom_sf"/>
</dbReference>
<protein>
    <recommendedName>
        <fullName evidence="1">GSKIP domain-containing protein</fullName>
    </recommendedName>
</protein>
<dbReference type="Gene3D" id="3.30.2280.10">
    <property type="entry name" value="Hypothetical protein (hspc210)"/>
    <property type="match status" value="1"/>
</dbReference>
<comment type="caution">
    <text evidence="2">The sequence shown here is derived from an EMBL/GenBank/DDBJ whole genome shotgun (WGS) entry which is preliminary data.</text>
</comment>
<dbReference type="AlphaFoldDB" id="A0A9P5U6S2"/>
<dbReference type="EMBL" id="JADNRY010000077">
    <property type="protein sequence ID" value="KAF9067143.1"/>
    <property type="molecule type" value="Genomic_DNA"/>
</dbReference>
<dbReference type="OrthoDB" id="5804279at2759"/>
<organism evidence="2 3">
    <name type="scientific">Rhodocollybia butyracea</name>
    <dbReference type="NCBI Taxonomy" id="206335"/>
    <lineage>
        <taxon>Eukaryota</taxon>
        <taxon>Fungi</taxon>
        <taxon>Dikarya</taxon>
        <taxon>Basidiomycota</taxon>
        <taxon>Agaricomycotina</taxon>
        <taxon>Agaricomycetes</taxon>
        <taxon>Agaricomycetidae</taxon>
        <taxon>Agaricales</taxon>
        <taxon>Marasmiineae</taxon>
        <taxon>Omphalotaceae</taxon>
        <taxon>Rhodocollybia</taxon>
    </lineage>
</organism>
<dbReference type="Pfam" id="PF05303">
    <property type="entry name" value="GSKIP_dom"/>
    <property type="match status" value="1"/>
</dbReference>
<dbReference type="Proteomes" id="UP000772434">
    <property type="component" value="Unassembled WGS sequence"/>
</dbReference>
<keyword evidence="3" id="KW-1185">Reference proteome</keyword>
<evidence type="ECO:0000313" key="3">
    <source>
        <dbReference type="Proteomes" id="UP000772434"/>
    </source>
</evidence>
<accession>A0A9P5U6S2</accession>
<sequence>FYHNELQRALSEQGLAIQSFSITSSSSLQAAASVTLQEGDIITIQLTSQGYKSPRADRVFETIEELLQSVSSLYTQTKESLLMRALEKLQSSG</sequence>
<name>A0A9P5U6S2_9AGAR</name>
<reference evidence="2" key="1">
    <citation type="submission" date="2020-11" db="EMBL/GenBank/DDBJ databases">
        <authorList>
            <consortium name="DOE Joint Genome Institute"/>
            <person name="Ahrendt S."/>
            <person name="Riley R."/>
            <person name="Andreopoulos W."/>
            <person name="Labutti K."/>
            <person name="Pangilinan J."/>
            <person name="Ruiz-Duenas F.J."/>
            <person name="Barrasa J.M."/>
            <person name="Sanchez-Garcia M."/>
            <person name="Camarero S."/>
            <person name="Miyauchi S."/>
            <person name="Serrano A."/>
            <person name="Linde D."/>
            <person name="Babiker R."/>
            <person name="Drula E."/>
            <person name="Ayuso-Fernandez I."/>
            <person name="Pacheco R."/>
            <person name="Padilla G."/>
            <person name="Ferreira P."/>
            <person name="Barriuso J."/>
            <person name="Kellner H."/>
            <person name="Castanera R."/>
            <person name="Alfaro M."/>
            <person name="Ramirez L."/>
            <person name="Pisabarro A.G."/>
            <person name="Kuo A."/>
            <person name="Tritt A."/>
            <person name="Lipzen A."/>
            <person name="He G."/>
            <person name="Yan M."/>
            <person name="Ng V."/>
            <person name="Cullen D."/>
            <person name="Martin F."/>
            <person name="Rosso M.-N."/>
            <person name="Henrissat B."/>
            <person name="Hibbett D."/>
            <person name="Martinez A.T."/>
            <person name="Grigoriev I.V."/>
        </authorList>
    </citation>
    <scope>NUCLEOTIDE SEQUENCE</scope>
    <source>
        <strain evidence="2">AH 40177</strain>
    </source>
</reference>
<feature type="domain" description="GSKIP" evidence="1">
    <location>
        <begin position="4"/>
        <end position="89"/>
    </location>
</feature>
<dbReference type="InterPro" id="IPR007967">
    <property type="entry name" value="GSKIP_dom"/>
</dbReference>
<evidence type="ECO:0000313" key="2">
    <source>
        <dbReference type="EMBL" id="KAF9067143.1"/>
    </source>
</evidence>
<evidence type="ECO:0000259" key="1">
    <source>
        <dbReference type="Pfam" id="PF05303"/>
    </source>
</evidence>
<gene>
    <name evidence="2" type="ORF">BDP27DRAFT_1226269</name>
</gene>
<feature type="non-terminal residue" evidence="2">
    <location>
        <position position="93"/>
    </location>
</feature>